<dbReference type="AlphaFoldDB" id="A0AA88EGQ0"/>
<evidence type="ECO:0000313" key="2">
    <source>
        <dbReference type="EMBL" id="GMN75033.1"/>
    </source>
</evidence>
<name>A0AA88EGQ0_FICCA</name>
<sequence length="77" mass="8647">MGSSHRDLRSGAHLCPFCHRSTPVKAGQHRSKLVNTGQRRSTVAEFWKIAFPTYFRCSGHVCNLSLRYGISKVKNGN</sequence>
<dbReference type="Proteomes" id="UP001187192">
    <property type="component" value="Unassembled WGS sequence"/>
</dbReference>
<dbReference type="EMBL" id="BTGU01011105">
    <property type="protein sequence ID" value="GMN75033.1"/>
    <property type="molecule type" value="Genomic_DNA"/>
</dbReference>
<proteinExistence type="predicted"/>
<organism evidence="1 3">
    <name type="scientific">Ficus carica</name>
    <name type="common">Common fig</name>
    <dbReference type="NCBI Taxonomy" id="3494"/>
    <lineage>
        <taxon>Eukaryota</taxon>
        <taxon>Viridiplantae</taxon>
        <taxon>Streptophyta</taxon>
        <taxon>Embryophyta</taxon>
        <taxon>Tracheophyta</taxon>
        <taxon>Spermatophyta</taxon>
        <taxon>Magnoliopsida</taxon>
        <taxon>eudicotyledons</taxon>
        <taxon>Gunneridae</taxon>
        <taxon>Pentapetalae</taxon>
        <taxon>rosids</taxon>
        <taxon>fabids</taxon>
        <taxon>Rosales</taxon>
        <taxon>Moraceae</taxon>
        <taxon>Ficeae</taxon>
        <taxon>Ficus</taxon>
    </lineage>
</organism>
<gene>
    <name evidence="2" type="ORF">TIFTF001_052511</name>
    <name evidence="1" type="ORF">TIFTF001_054993</name>
</gene>
<keyword evidence="3" id="KW-1185">Reference proteome</keyword>
<reference evidence="1" key="1">
    <citation type="submission" date="2023-07" db="EMBL/GenBank/DDBJ databases">
        <title>draft genome sequence of fig (Ficus carica).</title>
        <authorList>
            <person name="Takahashi T."/>
            <person name="Nishimura K."/>
        </authorList>
    </citation>
    <scope>NUCLEOTIDE SEQUENCE</scope>
</reference>
<comment type="caution">
    <text evidence="1">The sequence shown here is derived from an EMBL/GenBank/DDBJ whole genome shotgun (WGS) entry which is preliminary data.</text>
</comment>
<accession>A0AA88EGQ0</accession>
<dbReference type="EMBL" id="BTGU01016083">
    <property type="protein sequence ID" value="GMN74318.1"/>
    <property type="molecule type" value="Genomic_DNA"/>
</dbReference>
<evidence type="ECO:0000313" key="1">
    <source>
        <dbReference type="EMBL" id="GMN74318.1"/>
    </source>
</evidence>
<protein>
    <submittedName>
        <fullName evidence="1">Uncharacterized protein</fullName>
    </submittedName>
</protein>
<evidence type="ECO:0000313" key="3">
    <source>
        <dbReference type="Proteomes" id="UP001187192"/>
    </source>
</evidence>